<keyword evidence="2" id="KW-0472">Membrane</keyword>
<sequence length="82" mass="8902">MLRPVGMWTWISRGIFLAVLAGTVTYLFVVGLDKADKLGSAAGIVVALCALAAPYLRRPSNRSGQPGRQPPAGDRRHRRQTD</sequence>
<dbReference type="EMBL" id="JBHSPR010000099">
    <property type="protein sequence ID" value="MFC6023621.1"/>
    <property type="molecule type" value="Genomic_DNA"/>
</dbReference>
<dbReference type="Proteomes" id="UP001596203">
    <property type="component" value="Unassembled WGS sequence"/>
</dbReference>
<feature type="non-terminal residue" evidence="3">
    <location>
        <position position="82"/>
    </location>
</feature>
<keyword evidence="2" id="KW-0812">Transmembrane</keyword>
<proteinExistence type="predicted"/>
<name>A0ABW1KP66_9ACTN</name>
<keyword evidence="4" id="KW-1185">Reference proteome</keyword>
<evidence type="ECO:0000313" key="3">
    <source>
        <dbReference type="EMBL" id="MFC6023621.1"/>
    </source>
</evidence>
<protein>
    <submittedName>
        <fullName evidence="3">Uncharacterized protein</fullName>
    </submittedName>
</protein>
<accession>A0ABW1KP66</accession>
<feature type="region of interest" description="Disordered" evidence="1">
    <location>
        <begin position="57"/>
        <end position="82"/>
    </location>
</feature>
<feature type="transmembrane region" description="Helical" evidence="2">
    <location>
        <begin position="38"/>
        <end position="56"/>
    </location>
</feature>
<evidence type="ECO:0000313" key="4">
    <source>
        <dbReference type="Proteomes" id="UP001596203"/>
    </source>
</evidence>
<keyword evidence="2" id="KW-1133">Transmembrane helix</keyword>
<evidence type="ECO:0000256" key="2">
    <source>
        <dbReference type="SAM" id="Phobius"/>
    </source>
</evidence>
<organism evidence="3 4">
    <name type="scientific">Plantactinospora solaniradicis</name>
    <dbReference type="NCBI Taxonomy" id="1723736"/>
    <lineage>
        <taxon>Bacteria</taxon>
        <taxon>Bacillati</taxon>
        <taxon>Actinomycetota</taxon>
        <taxon>Actinomycetes</taxon>
        <taxon>Micromonosporales</taxon>
        <taxon>Micromonosporaceae</taxon>
        <taxon>Plantactinospora</taxon>
    </lineage>
</organism>
<comment type="caution">
    <text evidence="3">The sequence shown here is derived from an EMBL/GenBank/DDBJ whole genome shotgun (WGS) entry which is preliminary data.</text>
</comment>
<reference evidence="4" key="1">
    <citation type="journal article" date="2019" name="Int. J. Syst. Evol. Microbiol.">
        <title>The Global Catalogue of Microorganisms (GCM) 10K type strain sequencing project: providing services to taxonomists for standard genome sequencing and annotation.</title>
        <authorList>
            <consortium name="The Broad Institute Genomics Platform"/>
            <consortium name="The Broad Institute Genome Sequencing Center for Infectious Disease"/>
            <person name="Wu L."/>
            <person name="Ma J."/>
        </authorList>
    </citation>
    <scope>NUCLEOTIDE SEQUENCE [LARGE SCALE GENOMIC DNA]</scope>
    <source>
        <strain evidence="4">ZS-35-S2</strain>
    </source>
</reference>
<gene>
    <name evidence="3" type="ORF">ACFP2T_46640</name>
</gene>
<feature type="transmembrane region" description="Helical" evidence="2">
    <location>
        <begin position="12"/>
        <end position="32"/>
    </location>
</feature>
<dbReference type="RefSeq" id="WP_377434158.1">
    <property type="nucleotide sequence ID" value="NZ_JBHSPR010000099.1"/>
</dbReference>
<evidence type="ECO:0000256" key="1">
    <source>
        <dbReference type="SAM" id="MobiDB-lite"/>
    </source>
</evidence>